<accession>A0AAW3EYA4</accession>
<proteinExistence type="predicted"/>
<protein>
    <submittedName>
        <fullName evidence="1">Uncharacterized protein</fullName>
    </submittedName>
</protein>
<evidence type="ECO:0000313" key="2">
    <source>
        <dbReference type="Proteomes" id="UP000029590"/>
    </source>
</evidence>
<sequence>MTHFTTGDDAKLSDAMFESYRDTIVAQGGNLIAAIAQAIE</sequence>
<dbReference type="EMBL" id="JPGG01000016">
    <property type="protein sequence ID" value="KGC12730.1"/>
    <property type="molecule type" value="Genomic_DNA"/>
</dbReference>
<dbReference type="AlphaFoldDB" id="A0AAW3EYA4"/>
<dbReference type="RefSeq" id="WP_017920521.1">
    <property type="nucleotide sequence ID" value="NZ_CADEQE010000023.1"/>
</dbReference>
<comment type="caution">
    <text evidence="1">The sequence shown here is derived from an EMBL/GenBank/DDBJ whole genome shotgun (WGS) entry which is preliminary data.</text>
</comment>
<name>A0AAW3EYA4_BURGA</name>
<reference evidence="1 2" key="1">
    <citation type="submission" date="2014-04" db="EMBL/GenBank/DDBJ databases">
        <authorList>
            <person name="Bishop-Lilly K.A."/>
            <person name="Broomall S.M."/>
            <person name="Chain P.S."/>
            <person name="Chertkov O."/>
            <person name="Coyne S.R."/>
            <person name="Daligault H.E."/>
            <person name="Davenport K.W."/>
            <person name="Erkkila T."/>
            <person name="Frey K.G."/>
            <person name="Gibbons H.S."/>
            <person name="Gu W."/>
            <person name="Jaissle J."/>
            <person name="Johnson S.L."/>
            <person name="Koroleva G.I."/>
            <person name="Ladner J.T."/>
            <person name="Lo C.-C."/>
            <person name="Minogue T.D."/>
            <person name="Munk C."/>
            <person name="Palacios G.F."/>
            <person name="Redden C.L."/>
            <person name="Rosenzweig C.N."/>
            <person name="Scholz M.B."/>
            <person name="Teshima H."/>
            <person name="Xu Y."/>
        </authorList>
    </citation>
    <scope>NUCLEOTIDE SEQUENCE [LARGE SCALE GENOMIC DNA]</scope>
    <source>
        <strain evidence="2">gladioli</strain>
    </source>
</reference>
<organism evidence="1 2">
    <name type="scientific">Burkholderia gladioli</name>
    <name type="common">Pseudomonas marginata</name>
    <name type="synonym">Phytomonas marginata</name>
    <dbReference type="NCBI Taxonomy" id="28095"/>
    <lineage>
        <taxon>Bacteria</taxon>
        <taxon>Pseudomonadati</taxon>
        <taxon>Pseudomonadota</taxon>
        <taxon>Betaproteobacteria</taxon>
        <taxon>Burkholderiales</taxon>
        <taxon>Burkholderiaceae</taxon>
        <taxon>Burkholderia</taxon>
    </lineage>
</organism>
<dbReference type="KEGG" id="bgo:BM43_6539"/>
<gene>
    <name evidence="1" type="ORF">DM48_1228</name>
</gene>
<dbReference type="Proteomes" id="UP000029590">
    <property type="component" value="Unassembled WGS sequence"/>
</dbReference>
<evidence type="ECO:0000313" key="1">
    <source>
        <dbReference type="EMBL" id="KGC12730.1"/>
    </source>
</evidence>